<feature type="transmembrane region" description="Helical" evidence="9">
    <location>
        <begin position="758"/>
        <end position="777"/>
    </location>
</feature>
<proteinExistence type="predicted"/>
<name>A0ABN9RBB1_9DINO</name>
<dbReference type="SUPFAM" id="SSF52540">
    <property type="entry name" value="P-loop containing nucleoside triphosphate hydrolases"/>
    <property type="match status" value="1"/>
</dbReference>
<gene>
    <name evidence="12" type="ORF">PCOR1329_LOCUS19260</name>
</gene>
<dbReference type="Proteomes" id="UP001189429">
    <property type="component" value="Unassembled WGS sequence"/>
</dbReference>
<keyword evidence="6 9" id="KW-1133">Transmembrane helix</keyword>
<dbReference type="CDD" id="cd03213">
    <property type="entry name" value="ABCG_EPDR"/>
    <property type="match status" value="1"/>
</dbReference>
<evidence type="ECO:0000256" key="5">
    <source>
        <dbReference type="ARBA" id="ARBA00022840"/>
    </source>
</evidence>
<feature type="compositionally biased region" description="Acidic residues" evidence="8">
    <location>
        <begin position="538"/>
        <end position="550"/>
    </location>
</feature>
<feature type="region of interest" description="Disordered" evidence="8">
    <location>
        <begin position="397"/>
        <end position="425"/>
    </location>
</feature>
<evidence type="ECO:0000313" key="12">
    <source>
        <dbReference type="EMBL" id="CAK0816229.1"/>
    </source>
</evidence>
<dbReference type="InterPro" id="IPR003439">
    <property type="entry name" value="ABC_transporter-like_ATP-bd"/>
</dbReference>
<keyword evidence="4" id="KW-0547">Nucleotide-binding</keyword>
<dbReference type="Pfam" id="PF00005">
    <property type="entry name" value="ABC_tran"/>
    <property type="match status" value="1"/>
</dbReference>
<feature type="transmembrane region" description="Helical" evidence="9">
    <location>
        <begin position="727"/>
        <end position="746"/>
    </location>
</feature>
<dbReference type="InterPro" id="IPR017871">
    <property type="entry name" value="ABC_transporter-like_CS"/>
</dbReference>
<feature type="transmembrane region" description="Helical" evidence="9">
    <location>
        <begin position="696"/>
        <end position="715"/>
    </location>
</feature>
<sequence length="843" mass="93737">MVTPGTWATFAGEKFQINPNITVAVEPNDDQPWAEFYSDNFWVVGCLILTLLLFLALSLFERRWKKRAKIDQHHSEVMQDVHQFSENLVRKFMPTMVVAKYQFRGMRQRKMKVDIAFKELALTLPSGAKVLEGVTGEFGAGKMCAILGPSGAGKTTFMNVLCGKATYGTMDGAVLINGVPGDISSIQSLTGFVPQDDIVHEQLTVREQIRFSAELRNEVGTTSRRLNNITEDVLNVMQLLQVQGSIVGGVRRRGISGGQRKRVNVGLELASQPTVLFLDEPTSGLDSTSSLAVVLSLKKMCQLGMTSIMVIHQPRYSLFTLFSDVLLLGKGGRTVYLGPSTGAKVYFEGEGFGMPTDENPADWFMDVICGEVPNKNVPDFKPPMLFDMWKKSARKVGRSVTPGGSESSSASWLQNQERQMDDSDDRQVLEEALTVEWDNMDTNNDGVLNREQLKLLLATCARQIPPDDVVEELMERMSQTPDTVTKEEFVSYLLNLRHSIAADHTATATVSIPPSQRALGSRSRSGRSLDSTSSASETDSEEDFSSDCGDDATLGGSPRQVRLQRRLPGFWRQLRPLFQRSLVLFSRKDEQRIGFLVALSLGAVVLGLNDKCICKVQRWEANAYLNTHTALSLLTSIFCLATYGSDQPVFLRDRASGQNVFAYWLSRQVVDLFDLTLQTFTFTALYFVIFQPRVGFFWYGVPFDLVTWAASGWGYVISTLVPPEHGAFITALLIFVVCGLFGNPANLQQFFASKTMEVFVSCVSITRWSVGMSFLWANESNHEIITEPVALSTFNMEYKAYTSGWGGEDDYWSIGFIALGIMGLALRVVSLLLLTFLPRNRAV</sequence>
<evidence type="ECO:0008006" key="14">
    <source>
        <dbReference type="Google" id="ProtNLM"/>
    </source>
</evidence>
<keyword evidence="13" id="KW-1185">Reference proteome</keyword>
<feature type="transmembrane region" description="Helical" evidence="9">
    <location>
        <begin position="672"/>
        <end position="689"/>
    </location>
</feature>
<feature type="transmembrane region" description="Helical" evidence="9">
    <location>
        <begin position="41"/>
        <end position="60"/>
    </location>
</feature>
<feature type="transmembrane region" description="Helical" evidence="9">
    <location>
        <begin position="623"/>
        <end position="643"/>
    </location>
</feature>
<dbReference type="EMBL" id="CAUYUJ010006136">
    <property type="protein sequence ID" value="CAK0816229.1"/>
    <property type="molecule type" value="Genomic_DNA"/>
</dbReference>
<evidence type="ECO:0000256" key="1">
    <source>
        <dbReference type="ARBA" id="ARBA00004141"/>
    </source>
</evidence>
<dbReference type="InterPro" id="IPR003593">
    <property type="entry name" value="AAA+_ATPase"/>
</dbReference>
<dbReference type="InterPro" id="IPR011992">
    <property type="entry name" value="EF-hand-dom_pair"/>
</dbReference>
<feature type="transmembrane region" description="Helical" evidence="9">
    <location>
        <begin position="811"/>
        <end position="837"/>
    </location>
</feature>
<dbReference type="InterPro" id="IPR002048">
    <property type="entry name" value="EF_hand_dom"/>
</dbReference>
<evidence type="ECO:0000256" key="6">
    <source>
        <dbReference type="ARBA" id="ARBA00022989"/>
    </source>
</evidence>
<protein>
    <recommendedName>
        <fullName evidence="14">ATP-dependent transporter ycf16</fullName>
    </recommendedName>
</protein>
<evidence type="ECO:0000256" key="2">
    <source>
        <dbReference type="ARBA" id="ARBA00022448"/>
    </source>
</evidence>
<feature type="region of interest" description="Disordered" evidence="8">
    <location>
        <begin position="507"/>
        <end position="557"/>
    </location>
</feature>
<evidence type="ECO:0000256" key="9">
    <source>
        <dbReference type="SAM" id="Phobius"/>
    </source>
</evidence>
<dbReference type="InterPro" id="IPR050352">
    <property type="entry name" value="ABCG_transporters"/>
</dbReference>
<feature type="domain" description="ABC transporter" evidence="11">
    <location>
        <begin position="115"/>
        <end position="356"/>
    </location>
</feature>
<evidence type="ECO:0000256" key="3">
    <source>
        <dbReference type="ARBA" id="ARBA00022692"/>
    </source>
</evidence>
<dbReference type="PROSITE" id="PS00211">
    <property type="entry name" value="ABC_TRANSPORTER_1"/>
    <property type="match status" value="1"/>
</dbReference>
<evidence type="ECO:0000313" key="13">
    <source>
        <dbReference type="Proteomes" id="UP001189429"/>
    </source>
</evidence>
<evidence type="ECO:0000259" key="10">
    <source>
        <dbReference type="PROSITE" id="PS50222"/>
    </source>
</evidence>
<keyword evidence="7 9" id="KW-0472">Membrane</keyword>
<evidence type="ECO:0000256" key="8">
    <source>
        <dbReference type="SAM" id="MobiDB-lite"/>
    </source>
</evidence>
<dbReference type="PANTHER" id="PTHR48041">
    <property type="entry name" value="ABC TRANSPORTER G FAMILY MEMBER 28"/>
    <property type="match status" value="1"/>
</dbReference>
<organism evidence="12 13">
    <name type="scientific">Prorocentrum cordatum</name>
    <dbReference type="NCBI Taxonomy" id="2364126"/>
    <lineage>
        <taxon>Eukaryota</taxon>
        <taxon>Sar</taxon>
        <taxon>Alveolata</taxon>
        <taxon>Dinophyceae</taxon>
        <taxon>Prorocentrales</taxon>
        <taxon>Prorocentraceae</taxon>
        <taxon>Prorocentrum</taxon>
    </lineage>
</organism>
<dbReference type="InterPro" id="IPR027417">
    <property type="entry name" value="P-loop_NTPase"/>
</dbReference>
<dbReference type="SMART" id="SM00382">
    <property type="entry name" value="AAA"/>
    <property type="match status" value="1"/>
</dbReference>
<evidence type="ECO:0000259" key="11">
    <source>
        <dbReference type="PROSITE" id="PS50893"/>
    </source>
</evidence>
<comment type="caution">
    <text evidence="12">The sequence shown here is derived from an EMBL/GenBank/DDBJ whole genome shotgun (WGS) entry which is preliminary data.</text>
</comment>
<comment type="subcellular location">
    <subcellularLocation>
        <location evidence="1">Membrane</location>
        <topology evidence="1">Multi-pass membrane protein</topology>
    </subcellularLocation>
</comment>
<dbReference type="Gene3D" id="1.10.238.10">
    <property type="entry name" value="EF-hand"/>
    <property type="match status" value="1"/>
</dbReference>
<evidence type="ECO:0000256" key="7">
    <source>
        <dbReference type="ARBA" id="ARBA00023136"/>
    </source>
</evidence>
<feature type="domain" description="EF-hand" evidence="10">
    <location>
        <begin position="428"/>
        <end position="463"/>
    </location>
</feature>
<keyword evidence="3 9" id="KW-0812">Transmembrane</keyword>
<dbReference type="PROSITE" id="PS50893">
    <property type="entry name" value="ABC_TRANSPORTER_2"/>
    <property type="match status" value="1"/>
</dbReference>
<accession>A0ABN9RBB1</accession>
<dbReference type="PANTHER" id="PTHR48041:SF91">
    <property type="entry name" value="ABC TRANSPORTER G FAMILY MEMBER 28"/>
    <property type="match status" value="1"/>
</dbReference>
<feature type="compositionally biased region" description="Low complexity" evidence="8">
    <location>
        <begin position="515"/>
        <end position="537"/>
    </location>
</feature>
<dbReference type="Gene3D" id="3.40.50.300">
    <property type="entry name" value="P-loop containing nucleotide triphosphate hydrolases"/>
    <property type="match status" value="1"/>
</dbReference>
<evidence type="ECO:0000256" key="4">
    <source>
        <dbReference type="ARBA" id="ARBA00022741"/>
    </source>
</evidence>
<dbReference type="SUPFAM" id="SSF47473">
    <property type="entry name" value="EF-hand"/>
    <property type="match status" value="1"/>
</dbReference>
<reference evidence="12" key="1">
    <citation type="submission" date="2023-10" db="EMBL/GenBank/DDBJ databases">
        <authorList>
            <person name="Chen Y."/>
            <person name="Shah S."/>
            <person name="Dougan E. K."/>
            <person name="Thang M."/>
            <person name="Chan C."/>
        </authorList>
    </citation>
    <scope>NUCLEOTIDE SEQUENCE [LARGE SCALE GENOMIC DNA]</scope>
</reference>
<dbReference type="Pfam" id="PF19055">
    <property type="entry name" value="ABC2_membrane_7"/>
    <property type="match status" value="2"/>
</dbReference>
<keyword evidence="2" id="KW-0813">Transport</keyword>
<keyword evidence="5" id="KW-0067">ATP-binding</keyword>
<dbReference type="PROSITE" id="PS50222">
    <property type="entry name" value="EF_HAND_2"/>
    <property type="match status" value="1"/>
</dbReference>
<feature type="compositionally biased region" description="Polar residues" evidence="8">
    <location>
        <begin position="402"/>
        <end position="417"/>
    </location>
</feature>
<dbReference type="InterPro" id="IPR043926">
    <property type="entry name" value="ABCG_dom"/>
</dbReference>